<dbReference type="RefSeq" id="WP_254158622.1">
    <property type="nucleotide sequence ID" value="NZ_CP100355.1"/>
</dbReference>
<evidence type="ECO:0000256" key="1">
    <source>
        <dbReference type="SAM" id="Phobius"/>
    </source>
</evidence>
<evidence type="ECO:0000313" key="2">
    <source>
        <dbReference type="EMBL" id="UTF54116.1"/>
    </source>
</evidence>
<organism evidence="2 3">
    <name type="scientific">Natronosalvus rutilus</name>
    <dbReference type="NCBI Taxonomy" id="2953753"/>
    <lineage>
        <taxon>Archaea</taxon>
        <taxon>Methanobacteriati</taxon>
        <taxon>Methanobacteriota</taxon>
        <taxon>Stenosarchaea group</taxon>
        <taxon>Halobacteria</taxon>
        <taxon>Halobacteriales</taxon>
        <taxon>Natrialbaceae</taxon>
        <taxon>Natronosalvus</taxon>
    </lineage>
</organism>
<reference evidence="2" key="1">
    <citation type="submission" date="2022-06" db="EMBL/GenBank/DDBJ databases">
        <title>Diverse halophilic archaea isolated from saline environments.</title>
        <authorList>
            <person name="Cui H.-L."/>
        </authorList>
    </citation>
    <scope>NUCLEOTIDE SEQUENCE</scope>
    <source>
        <strain evidence="2">WLHS1</strain>
    </source>
</reference>
<keyword evidence="3" id="KW-1185">Reference proteome</keyword>
<keyword evidence="1" id="KW-0812">Transmembrane</keyword>
<evidence type="ECO:0000313" key="3">
    <source>
        <dbReference type="Proteomes" id="UP001056855"/>
    </source>
</evidence>
<feature type="transmembrane region" description="Helical" evidence="1">
    <location>
        <begin position="78"/>
        <end position="95"/>
    </location>
</feature>
<feature type="transmembrane region" description="Helical" evidence="1">
    <location>
        <begin position="55"/>
        <end position="72"/>
    </location>
</feature>
<accession>A0A9E7SWJ2</accession>
<protein>
    <submittedName>
        <fullName evidence="2">Uncharacterized protein</fullName>
    </submittedName>
</protein>
<proteinExistence type="predicted"/>
<feature type="transmembrane region" description="Helical" evidence="1">
    <location>
        <begin position="22"/>
        <end position="43"/>
    </location>
</feature>
<feature type="transmembrane region" description="Helical" evidence="1">
    <location>
        <begin position="102"/>
        <end position="125"/>
    </location>
</feature>
<keyword evidence="1" id="KW-1133">Transmembrane helix</keyword>
<keyword evidence="1" id="KW-0472">Membrane</keyword>
<dbReference type="KEGG" id="sawl:NGM29_02185"/>
<dbReference type="GeneID" id="73288817"/>
<gene>
    <name evidence="2" type="ORF">NGM29_02185</name>
</gene>
<name>A0A9E7SWJ2_9EURY</name>
<dbReference type="EMBL" id="CP100355">
    <property type="protein sequence ID" value="UTF54116.1"/>
    <property type="molecule type" value="Genomic_DNA"/>
</dbReference>
<dbReference type="AlphaFoldDB" id="A0A9E7SWJ2"/>
<dbReference type="InterPro" id="IPR055896">
    <property type="entry name" value="DUF7473"/>
</dbReference>
<dbReference type="Pfam" id="PF24285">
    <property type="entry name" value="DUF7473"/>
    <property type="match status" value="1"/>
</dbReference>
<sequence length="130" mass="13800">MHAPPFLAQIPSGIDPAGGGPLAYLGTFLLATVFYGVTLHIAARYVLGTVRVKRAFTIGPVLALVSVVLQRWGPLVVVPFMVAVAYTAILIVYDLDYKLAALVAVAYYTVAVIVGFTILNLWLLLGTAPA</sequence>
<dbReference type="Proteomes" id="UP001056855">
    <property type="component" value="Chromosome"/>
</dbReference>